<dbReference type="InterPro" id="IPR050482">
    <property type="entry name" value="Sensor_HK_TwoCompSys"/>
</dbReference>
<dbReference type="SUPFAM" id="SSF55874">
    <property type="entry name" value="ATPase domain of HSP90 chaperone/DNA topoisomerase II/histidine kinase"/>
    <property type="match status" value="1"/>
</dbReference>
<protein>
    <recommendedName>
        <fullName evidence="2">histidine kinase</fullName>
        <ecNumber evidence="2">2.7.13.3</ecNumber>
    </recommendedName>
</protein>
<feature type="transmembrane region" description="Helical" evidence="9">
    <location>
        <begin position="54"/>
        <end position="73"/>
    </location>
</feature>
<keyword evidence="4" id="KW-0808">Transferase</keyword>
<evidence type="ECO:0000256" key="5">
    <source>
        <dbReference type="ARBA" id="ARBA00022741"/>
    </source>
</evidence>
<keyword evidence="9" id="KW-0472">Membrane</keyword>
<accession>A0ABW5FXV9</accession>
<comment type="catalytic activity">
    <reaction evidence="1">
        <text>ATP + protein L-histidine = ADP + protein N-phospho-L-histidine.</text>
        <dbReference type="EC" id="2.7.13.3"/>
    </reaction>
</comment>
<organism evidence="12 13">
    <name type="scientific">Amycolatopsis pigmentata</name>
    <dbReference type="NCBI Taxonomy" id="450801"/>
    <lineage>
        <taxon>Bacteria</taxon>
        <taxon>Bacillati</taxon>
        <taxon>Actinomycetota</taxon>
        <taxon>Actinomycetes</taxon>
        <taxon>Pseudonocardiales</taxon>
        <taxon>Pseudonocardiaceae</taxon>
        <taxon>Amycolatopsis</taxon>
    </lineage>
</organism>
<evidence type="ECO:0000256" key="8">
    <source>
        <dbReference type="ARBA" id="ARBA00023012"/>
    </source>
</evidence>
<dbReference type="Gene3D" id="3.30.565.10">
    <property type="entry name" value="Histidine kinase-like ATPase, C-terminal domain"/>
    <property type="match status" value="1"/>
</dbReference>
<evidence type="ECO:0000313" key="12">
    <source>
        <dbReference type="EMBL" id="MFD2419844.1"/>
    </source>
</evidence>
<evidence type="ECO:0000259" key="11">
    <source>
        <dbReference type="Pfam" id="PF07730"/>
    </source>
</evidence>
<name>A0ABW5FXV9_9PSEU</name>
<evidence type="ECO:0000256" key="4">
    <source>
        <dbReference type="ARBA" id="ARBA00022679"/>
    </source>
</evidence>
<evidence type="ECO:0000256" key="3">
    <source>
        <dbReference type="ARBA" id="ARBA00022553"/>
    </source>
</evidence>
<evidence type="ECO:0000256" key="7">
    <source>
        <dbReference type="ARBA" id="ARBA00022840"/>
    </source>
</evidence>
<proteinExistence type="predicted"/>
<feature type="domain" description="Signal transduction histidine kinase subgroup 3 dimerisation and phosphoacceptor" evidence="11">
    <location>
        <begin position="187"/>
        <end position="249"/>
    </location>
</feature>
<keyword evidence="6 12" id="KW-0418">Kinase</keyword>
<sequence>MSRAWLPPVFRSARWGMVWNIALATMLFVFSFVPGVEQRGIDLAAFPDRRPLDALGLLLMVAQTLPLVGRLRWPLTCLVVTSGAFAAFQLLGYPTLIASLGWFVAFYNAGAHLSRSRQRIAIPAALVAYVALAVATHAAGSPEQFMDYVTFGAVLAVLWFVGAEVRAAAAAAAERQRRAEEAVVHAERARIARELHDVVTHHVTAMAVQADAAQYLMEQPEKVTASLSSISGTARRALTELRYLLGALDGNAQHGQEPVAGKLADLVAQSQAAGQPVELVEHGEPRPMASAAEVAAYRVVQEALTNALKHAPGKRTVVNVHHRDDCTDLEVTSERAGRAGIGRGSGRGLVGLRERVSVVGGELHAGPRPDGGFAVSARIPRGLSS</sequence>
<keyword evidence="7" id="KW-0067">ATP-binding</keyword>
<dbReference type="EMBL" id="JBHUKR010000015">
    <property type="protein sequence ID" value="MFD2419844.1"/>
    <property type="molecule type" value="Genomic_DNA"/>
</dbReference>
<dbReference type="InterPro" id="IPR036890">
    <property type="entry name" value="HATPase_C_sf"/>
</dbReference>
<dbReference type="RefSeq" id="WP_378267871.1">
    <property type="nucleotide sequence ID" value="NZ_JBHUKR010000015.1"/>
</dbReference>
<keyword evidence="9" id="KW-1133">Transmembrane helix</keyword>
<dbReference type="Pfam" id="PF02518">
    <property type="entry name" value="HATPase_c"/>
    <property type="match status" value="1"/>
</dbReference>
<evidence type="ECO:0000256" key="9">
    <source>
        <dbReference type="SAM" id="Phobius"/>
    </source>
</evidence>
<dbReference type="InterPro" id="IPR003594">
    <property type="entry name" value="HATPase_dom"/>
</dbReference>
<dbReference type="Proteomes" id="UP001597417">
    <property type="component" value="Unassembled WGS sequence"/>
</dbReference>
<dbReference type="EC" id="2.7.13.3" evidence="2"/>
<evidence type="ECO:0000256" key="2">
    <source>
        <dbReference type="ARBA" id="ARBA00012438"/>
    </source>
</evidence>
<feature type="domain" description="Histidine kinase/HSP90-like ATPase" evidence="10">
    <location>
        <begin position="293"/>
        <end position="381"/>
    </location>
</feature>
<evidence type="ECO:0000313" key="13">
    <source>
        <dbReference type="Proteomes" id="UP001597417"/>
    </source>
</evidence>
<evidence type="ECO:0000256" key="1">
    <source>
        <dbReference type="ARBA" id="ARBA00000085"/>
    </source>
</evidence>
<dbReference type="Pfam" id="PF07730">
    <property type="entry name" value="HisKA_3"/>
    <property type="match status" value="1"/>
</dbReference>
<dbReference type="PANTHER" id="PTHR24421:SF10">
    <property type="entry name" value="NITRATE_NITRITE SENSOR PROTEIN NARQ"/>
    <property type="match status" value="1"/>
</dbReference>
<keyword evidence="3" id="KW-0597">Phosphoprotein</keyword>
<dbReference type="InterPro" id="IPR011712">
    <property type="entry name" value="Sig_transdc_His_kin_sub3_dim/P"/>
</dbReference>
<dbReference type="Gene3D" id="1.20.5.1930">
    <property type="match status" value="1"/>
</dbReference>
<comment type="caution">
    <text evidence="12">The sequence shown here is derived from an EMBL/GenBank/DDBJ whole genome shotgun (WGS) entry which is preliminary data.</text>
</comment>
<feature type="transmembrane region" description="Helical" evidence="9">
    <location>
        <begin position="12"/>
        <end position="33"/>
    </location>
</feature>
<evidence type="ECO:0000259" key="10">
    <source>
        <dbReference type="Pfam" id="PF02518"/>
    </source>
</evidence>
<evidence type="ECO:0000256" key="6">
    <source>
        <dbReference type="ARBA" id="ARBA00022777"/>
    </source>
</evidence>
<keyword evidence="8" id="KW-0902">Two-component regulatory system</keyword>
<keyword evidence="9" id="KW-0812">Transmembrane</keyword>
<feature type="transmembrane region" description="Helical" evidence="9">
    <location>
        <begin position="145"/>
        <end position="169"/>
    </location>
</feature>
<gene>
    <name evidence="12" type="ORF">ACFSXZ_26290</name>
</gene>
<reference evidence="13" key="1">
    <citation type="journal article" date="2019" name="Int. J. Syst. Evol. Microbiol.">
        <title>The Global Catalogue of Microorganisms (GCM) 10K type strain sequencing project: providing services to taxonomists for standard genome sequencing and annotation.</title>
        <authorList>
            <consortium name="The Broad Institute Genomics Platform"/>
            <consortium name="The Broad Institute Genome Sequencing Center for Infectious Disease"/>
            <person name="Wu L."/>
            <person name="Ma J."/>
        </authorList>
    </citation>
    <scope>NUCLEOTIDE SEQUENCE [LARGE SCALE GENOMIC DNA]</scope>
    <source>
        <strain evidence="13">CGMCC 4.7645</strain>
    </source>
</reference>
<keyword evidence="5" id="KW-0547">Nucleotide-binding</keyword>
<dbReference type="CDD" id="cd16917">
    <property type="entry name" value="HATPase_UhpB-NarQ-NarX-like"/>
    <property type="match status" value="1"/>
</dbReference>
<dbReference type="PANTHER" id="PTHR24421">
    <property type="entry name" value="NITRATE/NITRITE SENSOR PROTEIN NARX-RELATED"/>
    <property type="match status" value="1"/>
</dbReference>
<feature type="transmembrane region" description="Helical" evidence="9">
    <location>
        <begin position="120"/>
        <end position="139"/>
    </location>
</feature>
<keyword evidence="13" id="KW-1185">Reference proteome</keyword>
<feature type="transmembrane region" description="Helical" evidence="9">
    <location>
        <begin position="85"/>
        <end position="108"/>
    </location>
</feature>
<dbReference type="GO" id="GO:0016301">
    <property type="term" value="F:kinase activity"/>
    <property type="evidence" value="ECO:0007669"/>
    <property type="project" value="UniProtKB-KW"/>
</dbReference>